<dbReference type="FunFam" id="1.10.10.60:FF:000146">
    <property type="entry name" value="WUSCHEL-related homeobox 4"/>
    <property type="match status" value="1"/>
</dbReference>
<evidence type="ECO:0000256" key="3">
    <source>
        <dbReference type="ARBA" id="ARBA00023015"/>
    </source>
</evidence>
<dbReference type="InterPro" id="IPR044555">
    <property type="entry name" value="WUSCHEL-like"/>
</dbReference>
<comment type="subcellular location">
    <subcellularLocation>
        <location evidence="1 9 10">Nucleus</location>
    </subcellularLocation>
</comment>
<feature type="region of interest" description="Disordered" evidence="11">
    <location>
        <begin position="187"/>
        <end position="210"/>
    </location>
</feature>
<gene>
    <name evidence="13" type="ORF">TEA_006935</name>
</gene>
<dbReference type="GO" id="GO:0005634">
    <property type="term" value="C:nucleus"/>
    <property type="evidence" value="ECO:0007669"/>
    <property type="project" value="UniProtKB-SubCell"/>
</dbReference>
<feature type="compositionally biased region" description="Low complexity" evidence="11">
    <location>
        <begin position="189"/>
        <end position="206"/>
    </location>
</feature>
<evidence type="ECO:0000256" key="2">
    <source>
        <dbReference type="ARBA" id="ARBA00022473"/>
    </source>
</evidence>
<keyword evidence="7 9" id="KW-0539">Nucleus</keyword>
<dbReference type="Gene3D" id="1.10.10.60">
    <property type="entry name" value="Homeodomain-like"/>
    <property type="match status" value="1"/>
</dbReference>
<name>A0A4S4DC22_CAMSN</name>
<evidence type="ECO:0000256" key="6">
    <source>
        <dbReference type="ARBA" id="ARBA00023163"/>
    </source>
</evidence>
<evidence type="ECO:0000256" key="4">
    <source>
        <dbReference type="ARBA" id="ARBA00023125"/>
    </source>
</evidence>
<evidence type="ECO:0000313" key="14">
    <source>
        <dbReference type="Proteomes" id="UP000306102"/>
    </source>
</evidence>
<keyword evidence="4 9" id="KW-0238">DNA-binding</keyword>
<protein>
    <recommendedName>
        <fullName evidence="12">Homeobox domain-containing protein</fullName>
    </recommendedName>
</protein>
<accession>A0A4S4DC22</accession>
<organism evidence="13 14">
    <name type="scientific">Camellia sinensis var. sinensis</name>
    <name type="common">China tea</name>
    <dbReference type="NCBI Taxonomy" id="542762"/>
    <lineage>
        <taxon>Eukaryota</taxon>
        <taxon>Viridiplantae</taxon>
        <taxon>Streptophyta</taxon>
        <taxon>Embryophyta</taxon>
        <taxon>Tracheophyta</taxon>
        <taxon>Spermatophyta</taxon>
        <taxon>Magnoliopsida</taxon>
        <taxon>eudicotyledons</taxon>
        <taxon>Gunneridae</taxon>
        <taxon>Pentapetalae</taxon>
        <taxon>asterids</taxon>
        <taxon>Ericales</taxon>
        <taxon>Theaceae</taxon>
        <taxon>Camellia</taxon>
    </lineage>
</organism>
<evidence type="ECO:0000256" key="10">
    <source>
        <dbReference type="RuleBase" id="RU000682"/>
    </source>
</evidence>
<dbReference type="GO" id="GO:0003677">
    <property type="term" value="F:DNA binding"/>
    <property type="evidence" value="ECO:0007669"/>
    <property type="project" value="UniProtKB-UniRule"/>
</dbReference>
<sequence length="316" mass="36019">MWMMGCSSDCCSSKFNFNFNRSESDSINSRKLRPLIPKPTTNTTFSTMPNPSSYCTCLHKTNLFSLNDHMATMKEQSKADINTTVALVSARWNPTPDQLRALEEMYEGGIRTPSADQIQQIAAKLRQYGKIEGKNVFYWFQNHKARERQKRRRILDSLSQGKLCDITTLQRKEPGLSKTGFEVAHAKNKATSSNSSTLSEESISIHRAVGSESRSDSQWIQFEEKELQQQRSSTQTKPATWWQLMKPSSSPPLIHFINTTTTTTDPEDQTLQLFPIRSNDHNAFNVEKNVTEVPMIGTIDTSFTPNEFFEFLPVKK</sequence>
<keyword evidence="14" id="KW-1185">Reference proteome</keyword>
<dbReference type="Proteomes" id="UP000306102">
    <property type="component" value="Unassembled WGS sequence"/>
</dbReference>
<dbReference type="InterPro" id="IPR001356">
    <property type="entry name" value="HD"/>
</dbReference>
<dbReference type="Pfam" id="PF00046">
    <property type="entry name" value="Homeodomain"/>
    <property type="match status" value="1"/>
</dbReference>
<feature type="domain" description="Homeobox" evidence="12">
    <location>
        <begin position="95"/>
        <end position="150"/>
    </location>
</feature>
<evidence type="ECO:0000259" key="12">
    <source>
        <dbReference type="PROSITE" id="PS50071"/>
    </source>
</evidence>
<dbReference type="GO" id="GO:0003700">
    <property type="term" value="F:DNA-binding transcription factor activity"/>
    <property type="evidence" value="ECO:0007669"/>
    <property type="project" value="InterPro"/>
</dbReference>
<dbReference type="PANTHER" id="PTHR45940">
    <property type="entry name" value="WUSCHEL-RELATED HOMEOBOX 1-RELATED"/>
    <property type="match status" value="1"/>
</dbReference>
<dbReference type="PROSITE" id="PS50071">
    <property type="entry name" value="HOMEOBOX_2"/>
    <property type="match status" value="1"/>
</dbReference>
<reference evidence="13 14" key="1">
    <citation type="journal article" date="2018" name="Proc. Natl. Acad. Sci. U.S.A.">
        <title>Draft genome sequence of Camellia sinensis var. sinensis provides insights into the evolution of the tea genome and tea quality.</title>
        <authorList>
            <person name="Wei C."/>
            <person name="Yang H."/>
            <person name="Wang S."/>
            <person name="Zhao J."/>
            <person name="Liu C."/>
            <person name="Gao L."/>
            <person name="Xia E."/>
            <person name="Lu Y."/>
            <person name="Tai Y."/>
            <person name="She G."/>
            <person name="Sun J."/>
            <person name="Cao H."/>
            <person name="Tong W."/>
            <person name="Gao Q."/>
            <person name="Li Y."/>
            <person name="Deng W."/>
            <person name="Jiang X."/>
            <person name="Wang W."/>
            <person name="Chen Q."/>
            <person name="Zhang S."/>
            <person name="Li H."/>
            <person name="Wu J."/>
            <person name="Wang P."/>
            <person name="Li P."/>
            <person name="Shi C."/>
            <person name="Zheng F."/>
            <person name="Jian J."/>
            <person name="Huang B."/>
            <person name="Shan D."/>
            <person name="Shi M."/>
            <person name="Fang C."/>
            <person name="Yue Y."/>
            <person name="Li F."/>
            <person name="Li D."/>
            <person name="Wei S."/>
            <person name="Han B."/>
            <person name="Jiang C."/>
            <person name="Yin Y."/>
            <person name="Xia T."/>
            <person name="Zhang Z."/>
            <person name="Bennetzen J.L."/>
            <person name="Zhao S."/>
            <person name="Wan X."/>
        </authorList>
    </citation>
    <scope>NUCLEOTIDE SEQUENCE [LARGE SCALE GENOMIC DNA]</scope>
    <source>
        <strain evidence="14">cv. Shuchazao</strain>
        <tissue evidence="13">Leaf</tissue>
    </source>
</reference>
<dbReference type="SMART" id="SM00389">
    <property type="entry name" value="HOX"/>
    <property type="match status" value="1"/>
</dbReference>
<comment type="caution">
    <text evidence="13">The sequence shown here is derived from an EMBL/GenBank/DDBJ whole genome shotgun (WGS) entry which is preliminary data.</text>
</comment>
<keyword evidence="5 9" id="KW-0371">Homeobox</keyword>
<feature type="DNA-binding region" description="Homeobox" evidence="9">
    <location>
        <begin position="97"/>
        <end position="151"/>
    </location>
</feature>
<dbReference type="AlphaFoldDB" id="A0A4S4DC22"/>
<evidence type="ECO:0000256" key="11">
    <source>
        <dbReference type="SAM" id="MobiDB-lite"/>
    </source>
</evidence>
<proteinExistence type="inferred from homology"/>
<dbReference type="EMBL" id="SDRB02011795">
    <property type="protein sequence ID" value="THG00132.1"/>
    <property type="molecule type" value="Genomic_DNA"/>
</dbReference>
<keyword evidence="3" id="KW-0805">Transcription regulation</keyword>
<evidence type="ECO:0000256" key="1">
    <source>
        <dbReference type="ARBA" id="ARBA00004123"/>
    </source>
</evidence>
<dbReference type="SUPFAM" id="SSF46689">
    <property type="entry name" value="Homeodomain-like"/>
    <property type="match status" value="1"/>
</dbReference>
<comment type="similarity">
    <text evidence="8">Belongs to the WUS homeobox family.</text>
</comment>
<keyword evidence="2" id="KW-0217">Developmental protein</keyword>
<evidence type="ECO:0000313" key="13">
    <source>
        <dbReference type="EMBL" id="THG00132.1"/>
    </source>
</evidence>
<dbReference type="CDD" id="cd00086">
    <property type="entry name" value="homeodomain"/>
    <property type="match status" value="1"/>
</dbReference>
<evidence type="ECO:0000256" key="9">
    <source>
        <dbReference type="PROSITE-ProRule" id="PRU00108"/>
    </source>
</evidence>
<dbReference type="PANTHER" id="PTHR45940:SF13">
    <property type="entry name" value="WUSCHEL-RELATED HOMEOBOX 1"/>
    <property type="match status" value="1"/>
</dbReference>
<dbReference type="GO" id="GO:0099402">
    <property type="term" value="P:plant organ development"/>
    <property type="evidence" value="ECO:0007669"/>
    <property type="project" value="InterPro"/>
</dbReference>
<dbReference type="InterPro" id="IPR009057">
    <property type="entry name" value="Homeodomain-like_sf"/>
</dbReference>
<evidence type="ECO:0000256" key="5">
    <source>
        <dbReference type="ARBA" id="ARBA00023155"/>
    </source>
</evidence>
<keyword evidence="6" id="KW-0804">Transcription</keyword>
<evidence type="ECO:0000256" key="7">
    <source>
        <dbReference type="ARBA" id="ARBA00023242"/>
    </source>
</evidence>
<evidence type="ECO:0000256" key="8">
    <source>
        <dbReference type="ARBA" id="ARBA00024040"/>
    </source>
</evidence>